<sequence length="449" mass="46851">MTEPDFDVAVVGAGPAGSMAAMRLAQRNLSVVLVERGERPGEKNLSGGVLYPAPLADALPDFPRDPTPEAPWERRVVRHVTSSVRPDSVTSLDYEDAALLTTTGSAGSTAALPNAVTVLRARLDPWLAERAQEAGAFLMPGMRVDSLVTEPGPDGAPRVTGIRADGQDLRARVVVAADGVNSFLARGAGLRPDPAPRDLAVGVKAVLAMPAGRLEDRFGLEPGQGAAHALVGDVTAGVAGGAFLYTNRESLSFGVVLRLDALTRSGRSAHEVFEHALTHPRLRRWLAGAEVIEYGSHLVSESGHTGVGQVAFDGLVVAGDAAGLTINSGLVLRGMDLAITSGLLAGDAVAEAIEAGDASATGLHRYAAALQASTAGADMRTYARTPALFHRPGPYGPWGEAAERVLRGSFRLDGAPRRPLRHLAVQAVRRSGVGLRTWVGDAAALWRSV</sequence>
<dbReference type="Pfam" id="PF12831">
    <property type="entry name" value="FAD_oxidored"/>
    <property type="match status" value="1"/>
</dbReference>
<evidence type="ECO:0000256" key="5">
    <source>
        <dbReference type="ARBA" id="ARBA00023002"/>
    </source>
</evidence>
<evidence type="ECO:0000256" key="4">
    <source>
        <dbReference type="ARBA" id="ARBA00022827"/>
    </source>
</evidence>
<evidence type="ECO:0000256" key="3">
    <source>
        <dbReference type="ARBA" id="ARBA00022630"/>
    </source>
</evidence>
<keyword evidence="3" id="KW-0285">Flavoprotein</keyword>
<dbReference type="PANTHER" id="PTHR43624:SF2">
    <property type="entry name" value="ELECTRON TRANSFER FLAVOPROTEIN-QUINONE OXIDOREDUCTASE YDIS-RELATED"/>
    <property type="match status" value="1"/>
</dbReference>
<dbReference type="InterPro" id="IPR039651">
    <property type="entry name" value="FixC-like"/>
</dbReference>
<dbReference type="InterPro" id="IPR036188">
    <property type="entry name" value="FAD/NAD-bd_sf"/>
</dbReference>
<keyword evidence="4" id="KW-0274">FAD</keyword>
<keyword evidence="5" id="KW-0560">Oxidoreductase</keyword>
<dbReference type="AlphaFoldDB" id="A0A2A9D2B8"/>
<dbReference type="GO" id="GO:0016491">
    <property type="term" value="F:oxidoreductase activity"/>
    <property type="evidence" value="ECO:0007669"/>
    <property type="project" value="UniProtKB-KW"/>
</dbReference>
<keyword evidence="7" id="KW-1185">Reference proteome</keyword>
<accession>A0A2A9D2B8</accession>
<gene>
    <name evidence="6" type="ORF">ATL40_1582</name>
</gene>
<proteinExistence type="inferred from homology"/>
<comment type="cofactor">
    <cofactor evidence="1">
        <name>FAD</name>
        <dbReference type="ChEBI" id="CHEBI:57692"/>
    </cofactor>
</comment>
<evidence type="ECO:0000313" key="7">
    <source>
        <dbReference type="Proteomes" id="UP000224915"/>
    </source>
</evidence>
<evidence type="ECO:0000256" key="1">
    <source>
        <dbReference type="ARBA" id="ARBA00001974"/>
    </source>
</evidence>
<dbReference type="SUPFAM" id="SSF54373">
    <property type="entry name" value="FAD-linked reductases, C-terminal domain"/>
    <property type="match status" value="1"/>
</dbReference>
<organism evidence="6 7">
    <name type="scientific">Serinibacter salmoneus</name>
    <dbReference type="NCBI Taxonomy" id="556530"/>
    <lineage>
        <taxon>Bacteria</taxon>
        <taxon>Bacillati</taxon>
        <taxon>Actinomycetota</taxon>
        <taxon>Actinomycetes</taxon>
        <taxon>Micrococcales</taxon>
        <taxon>Beutenbergiaceae</taxon>
        <taxon>Serinibacter</taxon>
    </lineage>
</organism>
<dbReference type="PRINTS" id="PR00420">
    <property type="entry name" value="RNGMNOXGNASE"/>
</dbReference>
<dbReference type="RefSeq" id="WP_098469043.1">
    <property type="nucleotide sequence ID" value="NZ_PDJD01000001.1"/>
</dbReference>
<dbReference type="EMBL" id="PDJD01000001">
    <property type="protein sequence ID" value="PFG19999.1"/>
    <property type="molecule type" value="Genomic_DNA"/>
</dbReference>
<dbReference type="Gene3D" id="3.50.50.60">
    <property type="entry name" value="FAD/NAD(P)-binding domain"/>
    <property type="match status" value="1"/>
</dbReference>
<evidence type="ECO:0000313" key="6">
    <source>
        <dbReference type="EMBL" id="PFG19999.1"/>
    </source>
</evidence>
<comment type="similarity">
    <text evidence="2">Belongs to the ETF-QO/FixC family.</text>
</comment>
<dbReference type="SUPFAM" id="SSF51905">
    <property type="entry name" value="FAD/NAD(P)-binding domain"/>
    <property type="match status" value="1"/>
</dbReference>
<reference evidence="6 7" key="1">
    <citation type="submission" date="2017-10" db="EMBL/GenBank/DDBJ databases">
        <title>Sequencing the genomes of 1000 actinobacteria strains.</title>
        <authorList>
            <person name="Klenk H.-P."/>
        </authorList>
    </citation>
    <scope>NUCLEOTIDE SEQUENCE [LARGE SCALE GENOMIC DNA]</scope>
    <source>
        <strain evidence="6 7">DSM 21801</strain>
    </source>
</reference>
<protein>
    <submittedName>
        <fullName evidence="6">Electron transfer flavoprotein-quinone oxidoreductase</fullName>
    </submittedName>
</protein>
<comment type="caution">
    <text evidence="6">The sequence shown here is derived from an EMBL/GenBank/DDBJ whole genome shotgun (WGS) entry which is preliminary data.</text>
</comment>
<evidence type="ECO:0000256" key="2">
    <source>
        <dbReference type="ARBA" id="ARBA00006796"/>
    </source>
</evidence>
<dbReference type="Proteomes" id="UP000224915">
    <property type="component" value="Unassembled WGS sequence"/>
</dbReference>
<name>A0A2A9D2B8_9MICO</name>
<dbReference type="OrthoDB" id="833207at2"/>
<dbReference type="PANTHER" id="PTHR43624">
    <property type="entry name" value="ELECTRON TRANSFER FLAVOPROTEIN-QUINONE OXIDOREDUCTASE YDIS-RELATED"/>
    <property type="match status" value="1"/>
</dbReference>